<keyword evidence="2" id="KW-0812">Transmembrane</keyword>
<reference evidence="4" key="1">
    <citation type="submission" date="2021-04" db="EMBL/GenBank/DDBJ databases">
        <authorList>
            <person name="Postec A."/>
        </authorList>
    </citation>
    <scope>NUCLEOTIDE SEQUENCE</scope>
    <source>
        <strain evidence="4">F1F22</strain>
    </source>
</reference>
<name>A0AAX3BBM8_9SPIR</name>
<organism evidence="4 5">
    <name type="scientific">Thermospira aquatica</name>
    <dbReference type="NCBI Taxonomy" id="2828656"/>
    <lineage>
        <taxon>Bacteria</taxon>
        <taxon>Pseudomonadati</taxon>
        <taxon>Spirochaetota</taxon>
        <taxon>Spirochaetia</taxon>
        <taxon>Brevinematales</taxon>
        <taxon>Thermospiraceae</taxon>
        <taxon>Thermospira</taxon>
    </lineage>
</organism>
<evidence type="ECO:0000313" key="5">
    <source>
        <dbReference type="Proteomes" id="UP001056539"/>
    </source>
</evidence>
<dbReference type="EC" id="2.4.-.-" evidence="4"/>
<gene>
    <name evidence="4" type="ORF">KDW03_09435</name>
</gene>
<dbReference type="InterPro" id="IPR001173">
    <property type="entry name" value="Glyco_trans_2-like"/>
</dbReference>
<evidence type="ECO:0000313" key="4">
    <source>
        <dbReference type="EMBL" id="URA09697.1"/>
    </source>
</evidence>
<keyword evidence="2" id="KW-0472">Membrane</keyword>
<feature type="domain" description="Glycosyltransferase 2-like" evidence="3">
    <location>
        <begin position="8"/>
        <end position="141"/>
    </location>
</feature>
<keyword evidence="4" id="KW-0808">Transferase</keyword>
<sequence>MSERPLVSVVITTKNEERVIEDCLRSIKEQTYPNIEIIVVDNASTDRTKELARKYTEKVYDKGPERSAQRNYGMIEVARGDYVMYVDADMLLSPSLIEGCVKTMGKEEGIVALYIPEIILGKNFFSKVRRFERVFYNGTVIDAARFFFRKKFIEGGGFDVTLCGVEDWDMDKRIKTFGKVLLLSYPENSYTGFVSSFVKERGITRLPKFSCVFHNESEFNLRKYLSKKNYYTKSFHPYIEKWGKDDPDLRKQLGFFYRYIGVFVEKGKWKRIMLHPVLTMGMFFLRVLVGGVFFLEILQSKKRA</sequence>
<keyword evidence="4" id="KW-0328">Glycosyltransferase</keyword>
<feature type="transmembrane region" description="Helical" evidence="2">
    <location>
        <begin position="277"/>
        <end position="298"/>
    </location>
</feature>
<dbReference type="InterPro" id="IPR029044">
    <property type="entry name" value="Nucleotide-diphossugar_trans"/>
</dbReference>
<accession>A0AAX3BBM8</accession>
<dbReference type="PANTHER" id="PTHR43630">
    <property type="entry name" value="POLY-BETA-1,6-N-ACETYL-D-GLUCOSAMINE SYNTHASE"/>
    <property type="match status" value="1"/>
</dbReference>
<evidence type="ECO:0000259" key="3">
    <source>
        <dbReference type="Pfam" id="PF00535"/>
    </source>
</evidence>
<dbReference type="KEGG" id="taqu:KDW03_09435"/>
<dbReference type="PANTHER" id="PTHR43630:SF2">
    <property type="entry name" value="GLYCOSYLTRANSFERASE"/>
    <property type="match status" value="1"/>
</dbReference>
<dbReference type="AlphaFoldDB" id="A0AAX3BBM8"/>
<protein>
    <submittedName>
        <fullName evidence="4">Glycosyltransferase</fullName>
        <ecNumber evidence="4">2.4.-.-</ecNumber>
    </submittedName>
</protein>
<evidence type="ECO:0000256" key="2">
    <source>
        <dbReference type="SAM" id="Phobius"/>
    </source>
</evidence>
<keyword evidence="5" id="KW-1185">Reference proteome</keyword>
<reference evidence="4" key="2">
    <citation type="submission" date="2022-06" db="EMBL/GenBank/DDBJ databases">
        <title>Thermospira aquatica gen. nov., sp. nov.</title>
        <authorList>
            <person name="Ben Ali Gam Z."/>
            <person name="Labat M."/>
        </authorList>
    </citation>
    <scope>NUCLEOTIDE SEQUENCE</scope>
    <source>
        <strain evidence="4">F1F22</strain>
    </source>
</reference>
<dbReference type="Pfam" id="PF00535">
    <property type="entry name" value="Glycos_transf_2"/>
    <property type="match status" value="1"/>
</dbReference>
<dbReference type="EMBL" id="CP073355">
    <property type="protein sequence ID" value="URA09697.1"/>
    <property type="molecule type" value="Genomic_DNA"/>
</dbReference>
<dbReference type="Proteomes" id="UP001056539">
    <property type="component" value="Chromosome"/>
</dbReference>
<keyword evidence="2" id="KW-1133">Transmembrane helix</keyword>
<dbReference type="SUPFAM" id="SSF53448">
    <property type="entry name" value="Nucleotide-diphospho-sugar transferases"/>
    <property type="match status" value="1"/>
</dbReference>
<dbReference type="Gene3D" id="3.90.550.10">
    <property type="entry name" value="Spore Coat Polysaccharide Biosynthesis Protein SpsA, Chain A"/>
    <property type="match status" value="1"/>
</dbReference>
<dbReference type="RefSeq" id="WP_271434832.1">
    <property type="nucleotide sequence ID" value="NZ_CP073355.1"/>
</dbReference>
<dbReference type="GO" id="GO:0016757">
    <property type="term" value="F:glycosyltransferase activity"/>
    <property type="evidence" value="ECO:0007669"/>
    <property type="project" value="UniProtKB-KW"/>
</dbReference>
<evidence type="ECO:0000256" key="1">
    <source>
        <dbReference type="ARBA" id="ARBA00038494"/>
    </source>
</evidence>
<comment type="similarity">
    <text evidence="1">Belongs to the glycosyltransferase 2 family. WaaE/KdtX subfamily.</text>
</comment>
<proteinExistence type="inferred from homology"/>